<dbReference type="FunFam" id="3.30.565.10:FF:000010">
    <property type="entry name" value="Sensor histidine kinase RcsC"/>
    <property type="match status" value="1"/>
</dbReference>
<evidence type="ECO:0000259" key="18">
    <source>
        <dbReference type="PROSITE" id="PS50109"/>
    </source>
</evidence>
<feature type="domain" description="Response regulatory" evidence="19">
    <location>
        <begin position="712"/>
        <end position="828"/>
    </location>
</feature>
<dbReference type="InterPro" id="IPR003660">
    <property type="entry name" value="HAMP_dom"/>
</dbReference>
<evidence type="ECO:0000256" key="3">
    <source>
        <dbReference type="ARBA" id="ARBA00006402"/>
    </source>
</evidence>
<dbReference type="InterPro" id="IPR036890">
    <property type="entry name" value="HATPase_C_sf"/>
</dbReference>
<evidence type="ECO:0000313" key="21">
    <source>
        <dbReference type="EMBL" id="MBE9029947.1"/>
    </source>
</evidence>
<evidence type="ECO:0000256" key="6">
    <source>
        <dbReference type="ARBA" id="ARBA00022553"/>
    </source>
</evidence>
<proteinExistence type="inferred from homology"/>
<keyword evidence="12 17" id="KW-1133">Transmembrane helix</keyword>
<comment type="catalytic activity">
    <reaction evidence="1">
        <text>ATP + protein L-histidine = ADP + protein N-phospho-L-histidine.</text>
        <dbReference type="EC" id="2.7.13.3"/>
    </reaction>
</comment>
<dbReference type="Gene3D" id="3.30.565.10">
    <property type="entry name" value="Histidine kinase-like ATPase, C-terminal domain"/>
    <property type="match status" value="1"/>
</dbReference>
<evidence type="ECO:0000256" key="7">
    <source>
        <dbReference type="ARBA" id="ARBA00022679"/>
    </source>
</evidence>
<feature type="domain" description="HAMP" evidence="20">
    <location>
        <begin position="372"/>
        <end position="424"/>
    </location>
</feature>
<evidence type="ECO:0000256" key="17">
    <source>
        <dbReference type="SAM" id="Phobius"/>
    </source>
</evidence>
<keyword evidence="5" id="KW-1003">Cell membrane</keyword>
<keyword evidence="10" id="KW-0418">Kinase</keyword>
<dbReference type="InterPro" id="IPR004358">
    <property type="entry name" value="Sig_transdc_His_kin-like_C"/>
</dbReference>
<evidence type="ECO:0000256" key="9">
    <source>
        <dbReference type="ARBA" id="ARBA00022741"/>
    </source>
</evidence>
<comment type="subcellular location">
    <subcellularLocation>
        <location evidence="2">Cell membrane</location>
        <topology evidence="2">Multi-pass membrane protein</topology>
    </subcellularLocation>
</comment>
<evidence type="ECO:0000256" key="11">
    <source>
        <dbReference type="ARBA" id="ARBA00022840"/>
    </source>
</evidence>
<reference evidence="21" key="1">
    <citation type="submission" date="2020-10" db="EMBL/GenBank/DDBJ databases">
        <authorList>
            <person name="Castelo-Branco R."/>
            <person name="Eusebio N."/>
            <person name="Adriana R."/>
            <person name="Vieira A."/>
            <person name="Brugerolle De Fraissinette N."/>
            <person name="Rezende De Castro R."/>
            <person name="Schneider M.P."/>
            <person name="Vasconcelos V."/>
            <person name="Leao P.N."/>
        </authorList>
    </citation>
    <scope>NUCLEOTIDE SEQUENCE</scope>
    <source>
        <strain evidence="21">LEGE 11480</strain>
    </source>
</reference>
<dbReference type="InterPro" id="IPR003594">
    <property type="entry name" value="HATPase_dom"/>
</dbReference>
<evidence type="ECO:0000256" key="16">
    <source>
        <dbReference type="PROSITE-ProRule" id="PRU00169"/>
    </source>
</evidence>
<evidence type="ECO:0000256" key="14">
    <source>
        <dbReference type="ARBA" id="ARBA00023136"/>
    </source>
</evidence>
<comment type="similarity">
    <text evidence="3">In the N-terminal section; belongs to the phytochrome family.</text>
</comment>
<feature type="domain" description="Histidine kinase" evidence="18">
    <location>
        <begin position="464"/>
        <end position="687"/>
    </location>
</feature>
<dbReference type="Pfam" id="PF00672">
    <property type="entry name" value="HAMP"/>
    <property type="match status" value="1"/>
</dbReference>
<evidence type="ECO:0000256" key="8">
    <source>
        <dbReference type="ARBA" id="ARBA00022692"/>
    </source>
</evidence>
<dbReference type="EMBL" id="JADEXQ010000025">
    <property type="protein sequence ID" value="MBE9029947.1"/>
    <property type="molecule type" value="Genomic_DNA"/>
</dbReference>
<dbReference type="CDD" id="cd00082">
    <property type="entry name" value="HisKA"/>
    <property type="match status" value="1"/>
</dbReference>
<dbReference type="GO" id="GO:0005886">
    <property type="term" value="C:plasma membrane"/>
    <property type="evidence" value="ECO:0007669"/>
    <property type="project" value="UniProtKB-SubCell"/>
</dbReference>
<dbReference type="Proteomes" id="UP000625316">
    <property type="component" value="Unassembled WGS sequence"/>
</dbReference>
<dbReference type="SUPFAM" id="SSF55874">
    <property type="entry name" value="ATPase domain of HSP90 chaperone/DNA topoisomerase II/histidine kinase"/>
    <property type="match status" value="1"/>
</dbReference>
<dbReference type="GO" id="GO:0000155">
    <property type="term" value="F:phosphorelay sensor kinase activity"/>
    <property type="evidence" value="ECO:0007669"/>
    <property type="project" value="InterPro"/>
</dbReference>
<keyword evidence="7" id="KW-0808">Transferase</keyword>
<dbReference type="EC" id="2.7.13.3" evidence="4"/>
<dbReference type="SMART" id="SM00387">
    <property type="entry name" value="HATPase_c"/>
    <property type="match status" value="1"/>
</dbReference>
<gene>
    <name evidence="21" type="ORF">IQ266_09430</name>
</gene>
<dbReference type="Gene3D" id="3.30.450.20">
    <property type="entry name" value="PAS domain"/>
    <property type="match status" value="1"/>
</dbReference>
<feature type="transmembrane region" description="Helical" evidence="17">
    <location>
        <begin position="20"/>
        <end position="41"/>
    </location>
</feature>
<dbReference type="InterPro" id="IPR005467">
    <property type="entry name" value="His_kinase_dom"/>
</dbReference>
<dbReference type="SMART" id="SM00448">
    <property type="entry name" value="REC"/>
    <property type="match status" value="1"/>
</dbReference>
<keyword evidence="6 16" id="KW-0597">Phosphoprotein</keyword>
<dbReference type="Pfam" id="PF02518">
    <property type="entry name" value="HATPase_c"/>
    <property type="match status" value="1"/>
</dbReference>
<evidence type="ECO:0000256" key="13">
    <source>
        <dbReference type="ARBA" id="ARBA00023012"/>
    </source>
</evidence>
<evidence type="ECO:0000256" key="5">
    <source>
        <dbReference type="ARBA" id="ARBA00022475"/>
    </source>
</evidence>
<evidence type="ECO:0000259" key="19">
    <source>
        <dbReference type="PROSITE" id="PS50110"/>
    </source>
</evidence>
<dbReference type="SMART" id="SM00388">
    <property type="entry name" value="HisKA"/>
    <property type="match status" value="1"/>
</dbReference>
<keyword evidence="22" id="KW-1185">Reference proteome</keyword>
<dbReference type="InterPro" id="IPR033479">
    <property type="entry name" value="dCache_1"/>
</dbReference>
<dbReference type="CDD" id="cd17546">
    <property type="entry name" value="REC_hyHK_CKI1_RcsC-like"/>
    <property type="match status" value="1"/>
</dbReference>
<dbReference type="SUPFAM" id="SSF52172">
    <property type="entry name" value="CheY-like"/>
    <property type="match status" value="1"/>
</dbReference>
<keyword evidence="14 17" id="KW-0472">Membrane</keyword>
<keyword evidence="9" id="KW-0547">Nucleotide-binding</keyword>
<dbReference type="PROSITE" id="PS50885">
    <property type="entry name" value="HAMP"/>
    <property type="match status" value="1"/>
</dbReference>
<dbReference type="RefSeq" id="WP_264324773.1">
    <property type="nucleotide sequence ID" value="NZ_JADEXQ010000025.1"/>
</dbReference>
<dbReference type="CDD" id="cd12913">
    <property type="entry name" value="PDC1_MCP_like"/>
    <property type="match status" value="1"/>
</dbReference>
<dbReference type="Gene3D" id="6.10.340.10">
    <property type="match status" value="1"/>
</dbReference>
<organism evidence="21 22">
    <name type="scientific">Romeriopsis navalis LEGE 11480</name>
    <dbReference type="NCBI Taxonomy" id="2777977"/>
    <lineage>
        <taxon>Bacteria</taxon>
        <taxon>Bacillati</taxon>
        <taxon>Cyanobacteriota</taxon>
        <taxon>Cyanophyceae</taxon>
        <taxon>Leptolyngbyales</taxon>
        <taxon>Leptolyngbyaceae</taxon>
        <taxon>Romeriopsis</taxon>
        <taxon>Romeriopsis navalis</taxon>
    </lineage>
</organism>
<evidence type="ECO:0000313" key="22">
    <source>
        <dbReference type="Proteomes" id="UP000625316"/>
    </source>
</evidence>
<keyword evidence="13" id="KW-0902">Two-component regulatory system</keyword>
<dbReference type="PROSITE" id="PS50110">
    <property type="entry name" value="RESPONSE_REGULATORY"/>
    <property type="match status" value="1"/>
</dbReference>
<evidence type="ECO:0000259" key="20">
    <source>
        <dbReference type="PROSITE" id="PS50885"/>
    </source>
</evidence>
<dbReference type="Gene3D" id="1.10.287.130">
    <property type="match status" value="1"/>
</dbReference>
<evidence type="ECO:0000256" key="1">
    <source>
        <dbReference type="ARBA" id="ARBA00000085"/>
    </source>
</evidence>
<evidence type="ECO:0000256" key="10">
    <source>
        <dbReference type="ARBA" id="ARBA00022777"/>
    </source>
</evidence>
<evidence type="ECO:0000256" key="2">
    <source>
        <dbReference type="ARBA" id="ARBA00004651"/>
    </source>
</evidence>
<comment type="caution">
    <text evidence="21">The sequence shown here is derived from an EMBL/GenBank/DDBJ whole genome shotgun (WGS) entry which is preliminary data.</text>
</comment>
<dbReference type="InterPro" id="IPR036097">
    <property type="entry name" value="HisK_dim/P_sf"/>
</dbReference>
<dbReference type="FunFam" id="1.10.287.130:FF:000004">
    <property type="entry name" value="Ethylene receptor 1"/>
    <property type="match status" value="1"/>
</dbReference>
<dbReference type="Pfam" id="PF02743">
    <property type="entry name" value="dCache_1"/>
    <property type="match status" value="1"/>
</dbReference>
<dbReference type="Pfam" id="PF00072">
    <property type="entry name" value="Response_reg"/>
    <property type="match status" value="1"/>
</dbReference>
<dbReference type="GO" id="GO:0005524">
    <property type="term" value="F:ATP binding"/>
    <property type="evidence" value="ECO:0007669"/>
    <property type="project" value="UniProtKB-KW"/>
</dbReference>
<dbReference type="SMART" id="SM00304">
    <property type="entry name" value="HAMP"/>
    <property type="match status" value="1"/>
</dbReference>
<dbReference type="AlphaFoldDB" id="A0A928VP30"/>
<dbReference type="CDD" id="cd16922">
    <property type="entry name" value="HATPase_EvgS-ArcB-TorS-like"/>
    <property type="match status" value="1"/>
</dbReference>
<evidence type="ECO:0000256" key="4">
    <source>
        <dbReference type="ARBA" id="ARBA00012438"/>
    </source>
</evidence>
<dbReference type="InterPro" id="IPR011006">
    <property type="entry name" value="CheY-like_superfamily"/>
</dbReference>
<feature type="transmembrane region" description="Helical" evidence="17">
    <location>
        <begin position="351"/>
        <end position="374"/>
    </location>
</feature>
<sequence length="922" mass="102944">MPVVPPPLPQRRFRCSLQAILIVPFVLQIFGAVGLISYFSFRNGQQAIADLAGQLLGEINSRIKQDLRDYMPVPHKVNQLNAAALELGEIKLNDIAGLERHFLRKIQIFETLTFTGLGLENQDNLGAERFDDGTLTLRVSTAASKHIFSTYRTNNQAQKLEKLRSIPFDPRGRPWYTAPVRAKKPVWSEIYPNTAGITAYLGASRPLYDQAGKLQGVLLTNFSLAQIGDFLAQLKIGKTGQAFIIERSGMLVATSTGETPFKRIPGQDYGTVRVSSLASQNDTTQAAVKYLQANFTLKTIQSTETLKFRLNQQLHFLQVAPFRDAYGLDWLIVTTIPESDFMTQIQANNRLTFLLCLGALSLAILLGMITARYITQPITKLRQASEQIANGQLTERVMVQGIDEFESLGHSFNQMAQQLRESFAALAHVNEDLEQRVNHRTAELIEAREIADQANQAKSEFLANMSHELRTPLNGILGYAQILNRTKPLPATVRDGVKIIDQCGNHLLGLINDVLDFAKIEARKLELVPQAVHLPSLLQGIVEIAQIRAEQKNLIFIYQPSPQLPEGIYADEQRLRQVLFNLLSNAIKFTDQGHVSLKVALVPSQPNPMHRTMRFQVEDTGVGIQPEYYRTLFHPFEQVGERHRQTSGTGLGLAISQQIMQLMGSEIQVKSQLGHGSQFAFEVALPIVDDWATQCRHDDGRHISRYVGPPRQLLIIDDQWENRAVLTHLLEPLGFAIKTAENGHQGLAQIMARPPDLVITDLAMPEMDGFEMLRKLRQLNSVNQPKVIVSSASVSQLTQQMALDAGGNDFLPKPIAAQQLFQMIAQQLDLTWIYTESNPPPAVAPPAGATCVLPSIEVLQSLRALAQQGKVRKLRQQLEILQRNDSRYQAFVTPIVALAREFKDGEIEACLDQYLTEGCIHE</sequence>
<name>A0A928VP30_9CYAN</name>
<evidence type="ECO:0000256" key="15">
    <source>
        <dbReference type="ARBA" id="ARBA00074306"/>
    </source>
</evidence>
<dbReference type="SUPFAM" id="SSF47384">
    <property type="entry name" value="Homodimeric domain of signal transducing histidine kinase"/>
    <property type="match status" value="1"/>
</dbReference>
<dbReference type="CDD" id="cd06225">
    <property type="entry name" value="HAMP"/>
    <property type="match status" value="1"/>
</dbReference>
<accession>A0A928VP30</accession>
<keyword evidence="8 17" id="KW-0812">Transmembrane</keyword>
<feature type="modified residue" description="4-aspartylphosphate" evidence="16">
    <location>
        <position position="761"/>
    </location>
</feature>
<dbReference type="Pfam" id="PF00512">
    <property type="entry name" value="HisKA"/>
    <property type="match status" value="1"/>
</dbReference>
<dbReference type="PANTHER" id="PTHR43047:SF64">
    <property type="entry name" value="HISTIDINE KINASE CONTAINING CHEY-HOMOLOGOUS RECEIVER DOMAIN AND PAS DOMAIN-RELATED"/>
    <property type="match status" value="1"/>
</dbReference>
<evidence type="ECO:0000256" key="12">
    <source>
        <dbReference type="ARBA" id="ARBA00022989"/>
    </source>
</evidence>
<dbReference type="InterPro" id="IPR003661">
    <property type="entry name" value="HisK_dim/P_dom"/>
</dbReference>
<dbReference type="InterPro" id="IPR001789">
    <property type="entry name" value="Sig_transdc_resp-reg_receiver"/>
</dbReference>
<dbReference type="Gene3D" id="3.40.50.2300">
    <property type="match status" value="1"/>
</dbReference>
<dbReference type="PANTHER" id="PTHR43047">
    <property type="entry name" value="TWO-COMPONENT HISTIDINE PROTEIN KINASE"/>
    <property type="match status" value="1"/>
</dbReference>
<dbReference type="PROSITE" id="PS50109">
    <property type="entry name" value="HIS_KIN"/>
    <property type="match status" value="1"/>
</dbReference>
<dbReference type="SUPFAM" id="SSF158472">
    <property type="entry name" value="HAMP domain-like"/>
    <property type="match status" value="1"/>
</dbReference>
<protein>
    <recommendedName>
        <fullName evidence="15">Circadian input-output histidine kinase CikA</fullName>
        <ecNumber evidence="4">2.7.13.3</ecNumber>
    </recommendedName>
</protein>
<keyword evidence="11" id="KW-0067">ATP-binding</keyword>
<dbReference type="PRINTS" id="PR00344">
    <property type="entry name" value="BCTRLSENSOR"/>
</dbReference>